<feature type="domain" description="tRNA nucleotidyltransferase/poly(A) polymerase RNA and SrmB- binding" evidence="10">
    <location>
        <begin position="188"/>
        <end position="248"/>
    </location>
</feature>
<evidence type="ECO:0000256" key="2">
    <source>
        <dbReference type="ARBA" id="ARBA00022679"/>
    </source>
</evidence>
<dbReference type="EMBL" id="SJPU01000001">
    <property type="protein sequence ID" value="TWU18201.1"/>
    <property type="molecule type" value="Genomic_DNA"/>
</dbReference>
<dbReference type="InterPro" id="IPR032828">
    <property type="entry name" value="PolyA_RNA-bd"/>
</dbReference>
<evidence type="ECO:0000313" key="12">
    <source>
        <dbReference type="Proteomes" id="UP000319908"/>
    </source>
</evidence>
<dbReference type="GO" id="GO:0004810">
    <property type="term" value="F:CCA tRNA nucleotidyltransferase activity"/>
    <property type="evidence" value="ECO:0007669"/>
    <property type="project" value="UniProtKB-EC"/>
</dbReference>
<evidence type="ECO:0000256" key="6">
    <source>
        <dbReference type="ARBA" id="ARBA00022741"/>
    </source>
</evidence>
<dbReference type="SUPFAM" id="SSF81891">
    <property type="entry name" value="Poly A polymerase C-terminal region-like"/>
    <property type="match status" value="1"/>
</dbReference>
<protein>
    <submittedName>
        <fullName evidence="11">tRNA nucleotidyltransferase/poly(A) polymerase</fullName>
        <ecNumber evidence="11">2.7.7.72</ecNumber>
    </submittedName>
</protein>
<evidence type="ECO:0000256" key="5">
    <source>
        <dbReference type="ARBA" id="ARBA00022723"/>
    </source>
</evidence>
<dbReference type="Proteomes" id="UP000319908">
    <property type="component" value="Unassembled WGS sequence"/>
</dbReference>
<evidence type="ECO:0000259" key="10">
    <source>
        <dbReference type="Pfam" id="PF12627"/>
    </source>
</evidence>
<evidence type="ECO:0000256" key="4">
    <source>
        <dbReference type="ARBA" id="ARBA00022695"/>
    </source>
</evidence>
<name>A0A5C6C3L7_9BACT</name>
<dbReference type="Gene3D" id="1.10.3090.10">
    <property type="entry name" value="cca-adding enzyme, domain 2"/>
    <property type="match status" value="1"/>
</dbReference>
<dbReference type="CDD" id="cd05398">
    <property type="entry name" value="NT_ClassII-CCAase"/>
    <property type="match status" value="1"/>
</dbReference>
<dbReference type="InterPro" id="IPR043519">
    <property type="entry name" value="NT_sf"/>
</dbReference>
<dbReference type="GO" id="GO:0008033">
    <property type="term" value="P:tRNA processing"/>
    <property type="evidence" value="ECO:0007669"/>
    <property type="project" value="UniProtKB-KW"/>
</dbReference>
<dbReference type="RefSeq" id="WP_146405312.1">
    <property type="nucleotide sequence ID" value="NZ_SJPU01000001.1"/>
</dbReference>
<feature type="domain" description="Poly A polymerase head" evidence="9">
    <location>
        <begin position="32"/>
        <end position="160"/>
    </location>
</feature>
<sequence>MRFPPAVLQSPAAREAIRIIERLRDGGYFAVLAGGCVRDALLGRTPKDFDVATDATPESVQRVFGKRHTIAFGASFGVIGVLPPRQRDVERERLVPTEVATFRADGTYSDGRRPDHVTYGTAEADATRRDFTINGLFYDPTSDEILDYVDGITDLQAMHLRTIGDPDRRFDEDKLRMLRAVRFVTTLGLSVEPSTLAAIRQHADSLAVVSGERIGAEMRRVMCQADAVRGLRLLVDTGLYQQVWPQLELANWAKLQFCWERLQLQCFETAMATTLLVLHRNASDAVRDLKKLTQQWKLSTAEQRAISAAIDLAPKIIDCADMPWSMLQPLLVNRDIEVIVAAAQAIAEDRAGIERARVELQREPALLDPPPLLSGDDLIGMGIAPGPHFRSWLDQIRCLQLDNELRTHDDAVAWVRRQA</sequence>
<keyword evidence="2 8" id="KW-0808">Transferase</keyword>
<dbReference type="OrthoDB" id="9805698at2"/>
<dbReference type="GO" id="GO:0000049">
    <property type="term" value="F:tRNA binding"/>
    <property type="evidence" value="ECO:0007669"/>
    <property type="project" value="TreeGrafter"/>
</dbReference>
<dbReference type="PANTHER" id="PTHR46173:SF1">
    <property type="entry name" value="CCA TRNA NUCLEOTIDYLTRANSFERASE 1, MITOCHONDRIAL"/>
    <property type="match status" value="1"/>
</dbReference>
<keyword evidence="5" id="KW-0479">Metal-binding</keyword>
<keyword evidence="12" id="KW-1185">Reference proteome</keyword>
<keyword evidence="3" id="KW-0819">tRNA processing</keyword>
<keyword evidence="4 11" id="KW-0548">Nucleotidyltransferase</keyword>
<comment type="similarity">
    <text evidence="8">Belongs to the tRNA nucleotidyltransferase/poly(A) polymerase family.</text>
</comment>
<evidence type="ECO:0000256" key="7">
    <source>
        <dbReference type="ARBA" id="ARBA00022842"/>
    </source>
</evidence>
<keyword evidence="7" id="KW-0460">Magnesium</keyword>
<keyword evidence="8" id="KW-0694">RNA-binding</keyword>
<dbReference type="InterPro" id="IPR050264">
    <property type="entry name" value="Bact_CCA-adding_enz_type3_sf"/>
</dbReference>
<keyword evidence="6" id="KW-0547">Nucleotide-binding</keyword>
<dbReference type="EC" id="2.7.7.72" evidence="11"/>
<dbReference type="PANTHER" id="PTHR46173">
    <property type="entry name" value="CCA TRNA NUCLEOTIDYLTRANSFERASE 1, MITOCHONDRIAL"/>
    <property type="match status" value="1"/>
</dbReference>
<reference evidence="11 12" key="1">
    <citation type="journal article" date="2020" name="Antonie Van Leeuwenhoek">
        <title>Rhodopirellula heiligendammensis sp. nov., Rhodopirellula pilleata sp. nov., and Rhodopirellula solitaria sp. nov. isolated from natural or artificial marine surfaces in Northern Germany and California, USA, and emended description of the genus Rhodopirellula.</title>
        <authorList>
            <person name="Kallscheuer N."/>
            <person name="Wiegand S."/>
            <person name="Jogler M."/>
            <person name="Boedeker C."/>
            <person name="Peeters S.H."/>
            <person name="Rast P."/>
            <person name="Heuer A."/>
            <person name="Jetten M.S.M."/>
            <person name="Rohde M."/>
            <person name="Jogler C."/>
        </authorList>
    </citation>
    <scope>NUCLEOTIDE SEQUENCE [LARGE SCALE GENOMIC DNA]</scope>
    <source>
        <strain evidence="11 12">Poly21</strain>
    </source>
</reference>
<dbReference type="Pfam" id="PF12627">
    <property type="entry name" value="PolyA_pol_RNAbd"/>
    <property type="match status" value="1"/>
</dbReference>
<evidence type="ECO:0000259" key="9">
    <source>
        <dbReference type="Pfam" id="PF01743"/>
    </source>
</evidence>
<evidence type="ECO:0000256" key="8">
    <source>
        <dbReference type="RuleBase" id="RU003953"/>
    </source>
</evidence>
<evidence type="ECO:0000256" key="3">
    <source>
        <dbReference type="ARBA" id="ARBA00022694"/>
    </source>
</evidence>
<dbReference type="SUPFAM" id="SSF81301">
    <property type="entry name" value="Nucleotidyltransferase"/>
    <property type="match status" value="1"/>
</dbReference>
<proteinExistence type="inferred from homology"/>
<dbReference type="Pfam" id="PF01743">
    <property type="entry name" value="PolyA_pol"/>
    <property type="match status" value="1"/>
</dbReference>
<evidence type="ECO:0000313" key="11">
    <source>
        <dbReference type="EMBL" id="TWU18201.1"/>
    </source>
</evidence>
<dbReference type="InterPro" id="IPR002646">
    <property type="entry name" value="PolA_pol_head_dom"/>
</dbReference>
<comment type="caution">
    <text evidence="11">The sequence shown here is derived from an EMBL/GenBank/DDBJ whole genome shotgun (WGS) entry which is preliminary data.</text>
</comment>
<gene>
    <name evidence="11" type="ORF">Poly21_03560</name>
</gene>
<dbReference type="GO" id="GO:0046872">
    <property type="term" value="F:metal ion binding"/>
    <property type="evidence" value="ECO:0007669"/>
    <property type="project" value="UniProtKB-KW"/>
</dbReference>
<accession>A0A5C6C3L7</accession>
<organism evidence="11 12">
    <name type="scientific">Allorhodopirellula heiligendammensis</name>
    <dbReference type="NCBI Taxonomy" id="2714739"/>
    <lineage>
        <taxon>Bacteria</taxon>
        <taxon>Pseudomonadati</taxon>
        <taxon>Planctomycetota</taxon>
        <taxon>Planctomycetia</taxon>
        <taxon>Pirellulales</taxon>
        <taxon>Pirellulaceae</taxon>
        <taxon>Allorhodopirellula</taxon>
    </lineage>
</organism>
<comment type="cofactor">
    <cofactor evidence="1">
        <name>Mg(2+)</name>
        <dbReference type="ChEBI" id="CHEBI:18420"/>
    </cofactor>
</comment>
<dbReference type="Gene3D" id="3.30.460.10">
    <property type="entry name" value="Beta Polymerase, domain 2"/>
    <property type="match status" value="1"/>
</dbReference>
<dbReference type="GO" id="GO:0000166">
    <property type="term" value="F:nucleotide binding"/>
    <property type="evidence" value="ECO:0007669"/>
    <property type="project" value="UniProtKB-KW"/>
</dbReference>
<dbReference type="AlphaFoldDB" id="A0A5C6C3L7"/>
<evidence type="ECO:0000256" key="1">
    <source>
        <dbReference type="ARBA" id="ARBA00001946"/>
    </source>
</evidence>